<evidence type="ECO:0000313" key="2">
    <source>
        <dbReference type="EMBL" id="QLQ36762.1"/>
    </source>
</evidence>
<proteinExistence type="predicted"/>
<sequence length="95" mass="10173">MSAGRDPRAMSREELVAYFDRGGDISELLRDATRGPDLGPTPAPESVPMVVTGVRLPSTIVRQLDELAGNDKGGRSGLIRRAIDEYLARHAGEAA</sequence>
<dbReference type="CDD" id="cd22231">
    <property type="entry name" value="RHH_NikR_HicB-like"/>
    <property type="match status" value="1"/>
</dbReference>
<dbReference type="Pfam" id="PF01402">
    <property type="entry name" value="RHH_1"/>
    <property type="match status" value="1"/>
</dbReference>
<evidence type="ECO:0000313" key="3">
    <source>
        <dbReference type="Proteomes" id="UP000510844"/>
    </source>
</evidence>
<gene>
    <name evidence="2" type="ORF">H1D33_26505</name>
</gene>
<dbReference type="KEGG" id="mfeu:H1D33_26505"/>
<name>A0A7L6B4C6_9ACTN</name>
<dbReference type="AlphaFoldDB" id="A0A7L6B4C6"/>
<dbReference type="InterPro" id="IPR013321">
    <property type="entry name" value="Arc_rbn_hlx_hlx"/>
</dbReference>
<keyword evidence="3" id="KW-1185">Reference proteome</keyword>
<dbReference type="EMBL" id="CP059322">
    <property type="protein sequence ID" value="QLQ36762.1"/>
    <property type="molecule type" value="Genomic_DNA"/>
</dbReference>
<protein>
    <submittedName>
        <fullName evidence="2">Ribbon-helix-helix domain-containing protein</fullName>
    </submittedName>
</protein>
<dbReference type="Proteomes" id="UP000510844">
    <property type="component" value="Chromosome"/>
</dbReference>
<feature type="domain" description="Ribbon-helix-helix protein CopG" evidence="1">
    <location>
        <begin position="51"/>
        <end position="89"/>
    </location>
</feature>
<dbReference type="Gene3D" id="1.10.1220.10">
    <property type="entry name" value="Met repressor-like"/>
    <property type="match status" value="1"/>
</dbReference>
<dbReference type="InterPro" id="IPR002145">
    <property type="entry name" value="CopG"/>
</dbReference>
<reference evidence="2 3" key="2">
    <citation type="journal article" date="2021" name="Mar. Drugs">
        <title>A New Micromonospora Strain with Antibiotic Activity Isolated from the Microbiome of a Mid-Atlantic Deep-Sea Sponge.</title>
        <authorList>
            <person name="Back C.R."/>
            <person name="Stennett H.L."/>
            <person name="Williams S.E."/>
            <person name="Wang L."/>
            <person name="Ojeda Gomez J."/>
            <person name="Abdulle O.M."/>
            <person name="Duffy T."/>
            <person name="Neal C."/>
            <person name="Mantell J."/>
            <person name="Jepson M.A."/>
            <person name="Hendry K.R."/>
            <person name="Powell D."/>
            <person name="Stach J.E.M."/>
            <person name="Essex-Lopresti A.E."/>
            <person name="Willis C.L."/>
            <person name="Curnow P."/>
            <person name="Race P.R."/>
        </authorList>
    </citation>
    <scope>NUCLEOTIDE SEQUENCE [LARGE SCALE GENOMIC DNA]</scope>
    <source>
        <strain evidence="2 3">28ISP2-46</strain>
    </source>
</reference>
<dbReference type="RefSeq" id="WP_107156908.1">
    <property type="nucleotide sequence ID" value="NZ_CP059322.2"/>
</dbReference>
<organism evidence="2 3">
    <name type="scientific">Micromonospora robiginosa</name>
    <dbReference type="NCBI Taxonomy" id="2749844"/>
    <lineage>
        <taxon>Bacteria</taxon>
        <taxon>Bacillati</taxon>
        <taxon>Actinomycetota</taxon>
        <taxon>Actinomycetes</taxon>
        <taxon>Micromonosporales</taxon>
        <taxon>Micromonosporaceae</taxon>
        <taxon>Micromonospora</taxon>
    </lineage>
</organism>
<accession>A0A7L6B4C6</accession>
<evidence type="ECO:0000259" key="1">
    <source>
        <dbReference type="Pfam" id="PF01402"/>
    </source>
</evidence>
<reference evidence="3" key="1">
    <citation type="submission" date="2020-07" db="EMBL/GenBank/DDBJ databases">
        <title>A new Micromonospora strain with potent antibiotic activity isolated from the microbiome of a mid-Atlantic deep-sea sponge.</title>
        <authorList>
            <person name="Back C.R."/>
            <person name="Stennett H.L."/>
            <person name="Williams S.E."/>
            <person name="Wang L."/>
            <person name="Ojeda Gomez J."/>
            <person name="Abdulle O.M."/>
            <person name="Duffy T."/>
            <person name="Hendry K.R."/>
            <person name="Powell D."/>
            <person name="Stach J.E."/>
            <person name="Essex-Lopresti A.E."/>
            <person name="Willis C.L."/>
            <person name="Curnow P."/>
            <person name="Race P.R."/>
        </authorList>
    </citation>
    <scope>NUCLEOTIDE SEQUENCE [LARGE SCALE GENOMIC DNA]</scope>
    <source>
        <strain evidence="3">28ISP2-46</strain>
    </source>
</reference>
<dbReference type="GO" id="GO:0006355">
    <property type="term" value="P:regulation of DNA-templated transcription"/>
    <property type="evidence" value="ECO:0007669"/>
    <property type="project" value="InterPro"/>
</dbReference>